<organism evidence="4 5">
    <name type="scientific">Monosporascus ibericus</name>
    <dbReference type="NCBI Taxonomy" id="155417"/>
    <lineage>
        <taxon>Eukaryota</taxon>
        <taxon>Fungi</taxon>
        <taxon>Dikarya</taxon>
        <taxon>Ascomycota</taxon>
        <taxon>Pezizomycotina</taxon>
        <taxon>Sordariomycetes</taxon>
        <taxon>Xylariomycetidae</taxon>
        <taxon>Xylariales</taxon>
        <taxon>Xylariales incertae sedis</taxon>
        <taxon>Monosporascus</taxon>
    </lineage>
</organism>
<evidence type="ECO:0000313" key="5">
    <source>
        <dbReference type="Proteomes" id="UP000293360"/>
    </source>
</evidence>
<dbReference type="AlphaFoldDB" id="A0A4Q4TPN6"/>
<dbReference type="Proteomes" id="UP000293360">
    <property type="component" value="Unassembled WGS sequence"/>
</dbReference>
<accession>A0A4Q4TPN6</accession>
<dbReference type="InterPro" id="IPR050757">
    <property type="entry name" value="Collagen_mod_GT25"/>
</dbReference>
<dbReference type="GO" id="GO:0016740">
    <property type="term" value="F:transferase activity"/>
    <property type="evidence" value="ECO:0007669"/>
    <property type="project" value="UniProtKB-KW"/>
</dbReference>
<evidence type="ECO:0000256" key="1">
    <source>
        <dbReference type="ARBA" id="ARBA00006721"/>
    </source>
</evidence>
<keyword evidence="3" id="KW-0808">Transferase</keyword>
<evidence type="ECO:0000256" key="3">
    <source>
        <dbReference type="ARBA" id="ARBA00022679"/>
    </source>
</evidence>
<name>A0A4Q4TPN6_9PEZI</name>
<dbReference type="PANTHER" id="PTHR10730">
    <property type="entry name" value="PROCOLLAGEN-LYSINE,2-OXOGLUTARATE 5-DIOXYGENASE/GLYCOSYLTRANSFERASE 25 FAMILY MEMBER"/>
    <property type="match status" value="1"/>
</dbReference>
<comment type="caution">
    <text evidence="4">The sequence shown here is derived from an EMBL/GenBank/DDBJ whole genome shotgun (WGS) entry which is preliminary data.</text>
</comment>
<protein>
    <recommendedName>
        <fullName evidence="6">Glycosyltransferase family 25 protein</fullName>
    </recommendedName>
</protein>
<reference evidence="4 5" key="1">
    <citation type="submission" date="2018-06" db="EMBL/GenBank/DDBJ databases">
        <title>Complete Genomes of Monosporascus.</title>
        <authorList>
            <person name="Robinson A.J."/>
            <person name="Natvig D.O."/>
        </authorList>
    </citation>
    <scope>NUCLEOTIDE SEQUENCE [LARGE SCALE GENOMIC DNA]</scope>
    <source>
        <strain evidence="4 5">CBS 110550</strain>
    </source>
</reference>
<dbReference type="OrthoDB" id="47375at2759"/>
<evidence type="ECO:0000313" key="4">
    <source>
        <dbReference type="EMBL" id="RYP09225.1"/>
    </source>
</evidence>
<evidence type="ECO:0008006" key="6">
    <source>
        <dbReference type="Google" id="ProtNLM"/>
    </source>
</evidence>
<dbReference type="EMBL" id="QJNU01000043">
    <property type="protein sequence ID" value="RYP09225.1"/>
    <property type="molecule type" value="Genomic_DNA"/>
</dbReference>
<keyword evidence="5" id="KW-1185">Reference proteome</keyword>
<dbReference type="CDD" id="cd06532">
    <property type="entry name" value="Glyco_transf_25"/>
    <property type="match status" value="1"/>
</dbReference>
<comment type="similarity">
    <text evidence="1">Belongs to the glycosyltransferase 25 family.</text>
</comment>
<gene>
    <name evidence="4" type="ORF">DL764_001411</name>
</gene>
<dbReference type="PANTHER" id="PTHR10730:SF53">
    <property type="entry name" value="GLYCOSYLTRANSFERASE 25 FAMILY MEMBER"/>
    <property type="match status" value="1"/>
</dbReference>
<evidence type="ECO:0000256" key="2">
    <source>
        <dbReference type="ARBA" id="ARBA00022676"/>
    </source>
</evidence>
<keyword evidence="2" id="KW-0328">Glycosyltransferase</keyword>
<proteinExistence type="inferred from homology"/>
<dbReference type="InterPro" id="IPR002654">
    <property type="entry name" value="Glyco_trans_25"/>
</dbReference>
<sequence>MFTTILSVRDGMALGATLSNLEIEFIEGVNGKEVPDKALPLGPEQKRLPDAVVGSWRAHMNAIQEIVRRNLTTALVLEDDADWDLRIRDQLRDFALSLTVLTQPLLGASGPGARYADPTFPRPLEDSPATVQELAFGKLPATATPKTSPYGDNWDVIWAGRCGMHFPFAHGEIIPKGASGPDRPALPQKQHLWTLSEPDDLEEQYPNHTRVVHRVQDGICSLAYAVTQKGARQLLYELGLKDASAAFDIQLRWFCEGTGRPTRSRHHCLTMQPPSFGIHLSAGAKSANSDISDHGEGYQEEATKVVRWNVRMNSEALMEGRTDFVEQWPDAVEE</sequence>